<accession>A0ABZ2U7S3</accession>
<proteinExistence type="predicted"/>
<dbReference type="Gene3D" id="1.10.3290.10">
    <property type="entry name" value="Fido-like domain"/>
    <property type="match status" value="1"/>
</dbReference>
<sequence length="79" mass="9479">MQILIEITKYQNKKYFIFDKQSLKVKNFRKLAKRDAIVFSNQIEGIHTKDNRVDKIIFSHETNLKNNNEQEILGYTEVF</sequence>
<evidence type="ECO:0000313" key="2">
    <source>
        <dbReference type="Proteomes" id="UP001484199"/>
    </source>
</evidence>
<name>A0ABZ2U7S3_ASHYP</name>
<keyword evidence="2" id="KW-1185">Reference proteome</keyword>
<dbReference type="EMBL" id="CP146843">
    <property type="protein sequence ID" value="WYY26221.1"/>
    <property type="molecule type" value="Genomic_DNA"/>
</dbReference>
<protein>
    <submittedName>
        <fullName evidence="1">Uncharacterized protein</fullName>
    </submittedName>
</protein>
<reference evidence="1" key="1">
    <citation type="submission" date="2024-03" db="EMBL/GenBank/DDBJ databases">
        <title>The Complete Genome of 'Candidatus Phytoplasma fraxini' AshY1 from the Ash Yellows Group.</title>
        <authorList>
            <person name="Boehm J.W."/>
            <person name="Huettel B."/>
            <person name="Schneider B."/>
            <person name="Kube M."/>
        </authorList>
    </citation>
    <scope>NUCLEOTIDE SEQUENCE [LARGE SCALE GENOMIC DNA]</scope>
    <source>
        <strain evidence="1">AshY1</strain>
    </source>
</reference>
<gene>
    <name evidence="1" type="ORF">AshY1_00650</name>
</gene>
<evidence type="ECO:0000313" key="1">
    <source>
        <dbReference type="EMBL" id="WYY26221.1"/>
    </source>
</evidence>
<dbReference type="Proteomes" id="UP001484199">
    <property type="component" value="Chromosome"/>
</dbReference>
<organism evidence="1 2">
    <name type="scientific">Ash yellows phytoplasma</name>
    <dbReference type="NCBI Taxonomy" id="35780"/>
    <lineage>
        <taxon>Bacteria</taxon>
        <taxon>Bacillati</taxon>
        <taxon>Mycoplasmatota</taxon>
        <taxon>Mollicutes</taxon>
        <taxon>Acholeplasmatales</taxon>
        <taxon>Acholeplasmataceae</taxon>
        <taxon>Candidatus Phytoplasma</taxon>
        <taxon>16SrVII (Ash yellows group)</taxon>
    </lineage>
</organism>
<dbReference type="RefSeq" id="WP_341266629.1">
    <property type="nucleotide sequence ID" value="NZ_CP146843.1"/>
</dbReference>
<dbReference type="InterPro" id="IPR036597">
    <property type="entry name" value="Fido-like_dom_sf"/>
</dbReference>